<sequence length="161" mass="18705">MAEEQIYYPFDYRHHMVYTVALYGANAPYVIKGTLVLRTYYTDSSKTKVDVAHTSDYVMDTVFYESNKVIREQLDDGYNGRRELVELSMPDLGREYRIVYNAAEVASPRYDDAILVLNYRDPSARGVAIILKRDAENGIQWLEESEARTIARKLKNMMQIQ</sequence>
<dbReference type="Proteomes" id="UP001286174">
    <property type="component" value="Unassembled WGS sequence"/>
</dbReference>
<organism evidence="1 2">
    <name type="scientific">Grylomicrobium aquisgranensis</name>
    <dbReference type="NCBI Taxonomy" id="2926318"/>
    <lineage>
        <taxon>Bacteria</taxon>
        <taxon>Bacillati</taxon>
        <taxon>Bacillota</taxon>
        <taxon>Erysipelotrichia</taxon>
        <taxon>Erysipelotrichales</taxon>
        <taxon>Erysipelotrichaceae</taxon>
        <taxon>Grylomicrobium</taxon>
    </lineage>
</organism>
<dbReference type="RefSeq" id="WP_370596410.1">
    <property type="nucleotide sequence ID" value="NZ_JALBUR010000026.1"/>
</dbReference>
<protein>
    <submittedName>
        <fullName evidence="1">Uncharacterized protein</fullName>
    </submittedName>
</protein>
<evidence type="ECO:0000313" key="1">
    <source>
        <dbReference type="EMBL" id="MDX8420201.1"/>
    </source>
</evidence>
<dbReference type="EMBL" id="JALBUR010000026">
    <property type="protein sequence ID" value="MDX8420201.1"/>
    <property type="molecule type" value="Genomic_DNA"/>
</dbReference>
<keyword evidence="2" id="KW-1185">Reference proteome</keyword>
<accession>A0AB35U4Z6</accession>
<reference evidence="1 2" key="1">
    <citation type="submission" date="2022-03" db="EMBL/GenBank/DDBJ databases">
        <title>Novel taxa within the pig intestine.</title>
        <authorList>
            <person name="Wylensek D."/>
            <person name="Bishof K."/>
            <person name="Afrizal A."/>
            <person name="Clavel T."/>
        </authorList>
    </citation>
    <scope>NUCLEOTIDE SEQUENCE [LARGE SCALE GENOMIC DNA]</scope>
    <source>
        <strain evidence="1 2">CLA-KB-P133</strain>
    </source>
</reference>
<proteinExistence type="predicted"/>
<comment type="caution">
    <text evidence="1">The sequence shown here is derived from an EMBL/GenBank/DDBJ whole genome shotgun (WGS) entry which is preliminary data.</text>
</comment>
<evidence type="ECO:0000313" key="2">
    <source>
        <dbReference type="Proteomes" id="UP001286174"/>
    </source>
</evidence>
<dbReference type="AlphaFoldDB" id="A0AB35U4Z6"/>
<name>A0AB35U4Z6_9FIRM</name>
<gene>
    <name evidence="1" type="ORF">MOZ60_08855</name>
</gene>